<name>A0A6N7XD46_9FIRM</name>
<evidence type="ECO:0000256" key="1">
    <source>
        <dbReference type="SAM" id="MobiDB-lite"/>
    </source>
</evidence>
<dbReference type="Proteomes" id="UP000440713">
    <property type="component" value="Unassembled WGS sequence"/>
</dbReference>
<proteinExistence type="predicted"/>
<keyword evidence="3" id="KW-1185">Reference proteome</keyword>
<evidence type="ECO:0000313" key="2">
    <source>
        <dbReference type="EMBL" id="MST62252.1"/>
    </source>
</evidence>
<comment type="caution">
    <text evidence="2">The sequence shown here is derived from an EMBL/GenBank/DDBJ whole genome shotgun (WGS) entry which is preliminary data.</text>
</comment>
<reference evidence="2 3" key="1">
    <citation type="submission" date="2019-08" db="EMBL/GenBank/DDBJ databases">
        <title>In-depth cultivation of the pig gut microbiome towards novel bacterial diversity and tailored functional studies.</title>
        <authorList>
            <person name="Wylensek D."/>
            <person name="Hitch T.C.A."/>
            <person name="Clavel T."/>
        </authorList>
    </citation>
    <scope>NUCLEOTIDE SEQUENCE [LARGE SCALE GENOMIC DNA]</scope>
    <source>
        <strain evidence="2 3">WCA-SAB-591-4A-A</strain>
    </source>
</reference>
<dbReference type="RefSeq" id="WP_154537650.1">
    <property type="nucleotide sequence ID" value="NZ_JAQYHJ010000142.1"/>
</dbReference>
<dbReference type="AlphaFoldDB" id="A0A6N7XD46"/>
<dbReference type="EMBL" id="VUNE01000002">
    <property type="protein sequence ID" value="MST62252.1"/>
    <property type="molecule type" value="Genomic_DNA"/>
</dbReference>
<gene>
    <name evidence="2" type="ORF">FYJ71_04590</name>
</gene>
<feature type="region of interest" description="Disordered" evidence="1">
    <location>
        <begin position="57"/>
        <end position="76"/>
    </location>
</feature>
<organism evidence="2 3">
    <name type="scientific">Peptostreptococcus porci</name>
    <dbReference type="NCBI Taxonomy" id="2652282"/>
    <lineage>
        <taxon>Bacteria</taxon>
        <taxon>Bacillati</taxon>
        <taxon>Bacillota</taxon>
        <taxon>Clostridia</taxon>
        <taxon>Peptostreptococcales</taxon>
        <taxon>Peptostreptococcaceae</taxon>
        <taxon>Peptostreptococcus</taxon>
    </lineage>
</organism>
<sequence>MDYKKKKLLEFEEGENATADLFGDGAITKKSINDDEDDFGYELDESGMIPKLEELKAAGVNSSRDESEDSKLQKNTARHIEKLNLMDEGIDLLEDEENTSENEDEAYVDDELWNEDDFSNLKIDFYDDEDSSISRELGRIASALERIANSLEKGRRG</sequence>
<protein>
    <submittedName>
        <fullName evidence="2">Uncharacterized protein</fullName>
    </submittedName>
</protein>
<feature type="compositionally biased region" description="Basic and acidic residues" evidence="1">
    <location>
        <begin position="63"/>
        <end position="76"/>
    </location>
</feature>
<evidence type="ECO:0000313" key="3">
    <source>
        <dbReference type="Proteomes" id="UP000440713"/>
    </source>
</evidence>
<accession>A0A6N7XD46</accession>